<dbReference type="OrthoDB" id="6658731at2"/>
<dbReference type="InterPro" id="IPR009589">
    <property type="entry name" value="PH_YyaB-like"/>
</dbReference>
<keyword evidence="1" id="KW-0472">Membrane</keyword>
<keyword evidence="4" id="KW-1185">Reference proteome</keyword>
<gene>
    <name evidence="3" type="ORF">SAMN02745823_01409</name>
</gene>
<feature type="domain" description="Uncharacterized protein YyaB-like PH" evidence="2">
    <location>
        <begin position="61"/>
        <end position="138"/>
    </location>
</feature>
<feature type="transmembrane region" description="Helical" evidence="1">
    <location>
        <begin position="40"/>
        <end position="59"/>
    </location>
</feature>
<evidence type="ECO:0000313" key="4">
    <source>
        <dbReference type="Proteomes" id="UP000183995"/>
    </source>
</evidence>
<reference evidence="3 4" key="1">
    <citation type="submission" date="2016-11" db="EMBL/GenBank/DDBJ databases">
        <authorList>
            <person name="Jaros S."/>
            <person name="Januszkiewicz K."/>
            <person name="Wedrychowicz H."/>
        </authorList>
    </citation>
    <scope>NUCLEOTIDE SEQUENCE [LARGE SCALE GENOMIC DNA]</scope>
    <source>
        <strain evidence="3 4">DSM 10068</strain>
    </source>
</reference>
<keyword evidence="1" id="KW-1133">Transmembrane helix</keyword>
<dbReference type="Proteomes" id="UP000183995">
    <property type="component" value="Unassembled WGS sequence"/>
</dbReference>
<dbReference type="GO" id="GO:0030153">
    <property type="term" value="P:bacteriocin immunity"/>
    <property type="evidence" value="ECO:0007669"/>
    <property type="project" value="InterPro"/>
</dbReference>
<organism evidence="3 4">
    <name type="scientific">Sporobacter termitidis DSM 10068</name>
    <dbReference type="NCBI Taxonomy" id="1123282"/>
    <lineage>
        <taxon>Bacteria</taxon>
        <taxon>Bacillati</taxon>
        <taxon>Bacillota</taxon>
        <taxon>Clostridia</taxon>
        <taxon>Eubacteriales</taxon>
        <taxon>Oscillospiraceae</taxon>
        <taxon>Sporobacter</taxon>
    </lineage>
</organism>
<dbReference type="AlphaFoldDB" id="A0A1M5WVS3"/>
<evidence type="ECO:0000259" key="2">
    <source>
        <dbReference type="Pfam" id="PF06713"/>
    </source>
</evidence>
<evidence type="ECO:0000313" key="3">
    <source>
        <dbReference type="EMBL" id="SHH91512.1"/>
    </source>
</evidence>
<dbReference type="EMBL" id="FQXV01000004">
    <property type="protein sequence ID" value="SHH91512.1"/>
    <property type="molecule type" value="Genomic_DNA"/>
</dbReference>
<name>A0A1M5WVS3_9FIRM</name>
<dbReference type="RefSeq" id="WP_073077145.1">
    <property type="nucleotide sequence ID" value="NZ_FQXV01000004.1"/>
</dbReference>
<protein>
    <submittedName>
        <fullName evidence="3">PH domain-containing protein</fullName>
    </submittedName>
</protein>
<keyword evidence="1" id="KW-0812">Transmembrane</keyword>
<accession>A0A1M5WVS3</accession>
<evidence type="ECO:0000256" key="1">
    <source>
        <dbReference type="SAM" id="Phobius"/>
    </source>
</evidence>
<dbReference type="Pfam" id="PF06713">
    <property type="entry name" value="bPH_4"/>
    <property type="match status" value="1"/>
</dbReference>
<feature type="transmembrane region" description="Helical" evidence="1">
    <location>
        <begin position="12"/>
        <end position="34"/>
    </location>
</feature>
<proteinExistence type="predicted"/>
<sequence>MRAKSAVDRRFRAVVFGVIVFLFAAAVLFTTAISFAPYQIVIGCGAVLAASAFLLWLLYGTFYELRDDYLYCRSGPFVEKIGYDQIKYLGYSENMLSSMALSSKRIEIRQYGKGFVNGTIMISPENREIFLGYLRQRCHCLDKAS</sequence>
<dbReference type="STRING" id="1123282.SAMN02745823_01409"/>